<feature type="compositionally biased region" description="Basic residues" evidence="3">
    <location>
        <begin position="587"/>
        <end position="599"/>
    </location>
</feature>
<proteinExistence type="predicted"/>
<evidence type="ECO:0000313" key="5">
    <source>
        <dbReference type="EMBL" id="CAG8647988.1"/>
    </source>
</evidence>
<evidence type="ECO:0000313" key="6">
    <source>
        <dbReference type="Proteomes" id="UP000789342"/>
    </source>
</evidence>
<feature type="domain" description="HMG box" evidence="4">
    <location>
        <begin position="324"/>
        <end position="392"/>
    </location>
</feature>
<dbReference type="InterPro" id="IPR050342">
    <property type="entry name" value="HMGB"/>
</dbReference>
<dbReference type="SUPFAM" id="SSF47095">
    <property type="entry name" value="HMG-box"/>
    <property type="match status" value="3"/>
</dbReference>
<dbReference type="InterPro" id="IPR009071">
    <property type="entry name" value="HMG_box_dom"/>
</dbReference>
<protein>
    <submittedName>
        <fullName evidence="5">10972_t:CDS:1</fullName>
    </submittedName>
</protein>
<feature type="non-terminal residue" evidence="5">
    <location>
        <position position="1"/>
    </location>
</feature>
<feature type="region of interest" description="Disordered" evidence="3">
    <location>
        <begin position="381"/>
        <end position="463"/>
    </location>
</feature>
<feature type="region of interest" description="Disordered" evidence="3">
    <location>
        <begin position="540"/>
        <end position="604"/>
    </location>
</feature>
<evidence type="ECO:0000256" key="3">
    <source>
        <dbReference type="SAM" id="MobiDB-lite"/>
    </source>
</evidence>
<keyword evidence="6" id="KW-1185">Reference proteome</keyword>
<comment type="caution">
    <text evidence="5">The sequence shown here is derived from an EMBL/GenBank/DDBJ whole genome shotgun (WGS) entry which is preliminary data.</text>
</comment>
<dbReference type="Proteomes" id="UP000789342">
    <property type="component" value="Unassembled WGS sequence"/>
</dbReference>
<dbReference type="InterPro" id="IPR036910">
    <property type="entry name" value="HMG_box_dom_sf"/>
</dbReference>
<feature type="domain" description="HMG box" evidence="4">
    <location>
        <begin position="462"/>
        <end position="530"/>
    </location>
</feature>
<dbReference type="PANTHER" id="PTHR48112:SF22">
    <property type="entry name" value="MITOCHONDRIAL TRANSCRIPTION FACTOR A, ISOFORM B"/>
    <property type="match status" value="1"/>
</dbReference>
<organism evidence="5 6">
    <name type="scientific">Acaulospora morrowiae</name>
    <dbReference type="NCBI Taxonomy" id="94023"/>
    <lineage>
        <taxon>Eukaryota</taxon>
        <taxon>Fungi</taxon>
        <taxon>Fungi incertae sedis</taxon>
        <taxon>Mucoromycota</taxon>
        <taxon>Glomeromycotina</taxon>
        <taxon>Glomeromycetes</taxon>
        <taxon>Diversisporales</taxon>
        <taxon>Acaulosporaceae</taxon>
        <taxon>Acaulospora</taxon>
    </lineage>
</organism>
<feature type="DNA-binding region" description="HMG box" evidence="2">
    <location>
        <begin position="462"/>
        <end position="530"/>
    </location>
</feature>
<gene>
    <name evidence="5" type="ORF">AMORRO_LOCUS9825</name>
</gene>
<feature type="region of interest" description="Disordered" evidence="3">
    <location>
        <begin position="66"/>
        <end position="327"/>
    </location>
</feature>
<evidence type="ECO:0000259" key="4">
    <source>
        <dbReference type="PROSITE" id="PS50118"/>
    </source>
</evidence>
<feature type="compositionally biased region" description="Low complexity" evidence="3">
    <location>
        <begin position="434"/>
        <end position="446"/>
    </location>
</feature>
<name>A0A9N9DRA8_9GLOM</name>
<keyword evidence="2" id="KW-0539">Nucleus</keyword>
<feature type="domain" description="HMG box" evidence="4">
    <location>
        <begin position="600"/>
        <end position="668"/>
    </location>
</feature>
<reference evidence="5" key="1">
    <citation type="submission" date="2021-06" db="EMBL/GenBank/DDBJ databases">
        <authorList>
            <person name="Kallberg Y."/>
            <person name="Tangrot J."/>
            <person name="Rosling A."/>
        </authorList>
    </citation>
    <scope>NUCLEOTIDE SEQUENCE</scope>
    <source>
        <strain evidence="5">CL551</strain>
    </source>
</reference>
<dbReference type="EMBL" id="CAJVPV010010102">
    <property type="protein sequence ID" value="CAG8647988.1"/>
    <property type="molecule type" value="Genomic_DNA"/>
</dbReference>
<feature type="compositionally biased region" description="Polar residues" evidence="3">
    <location>
        <begin position="100"/>
        <end position="171"/>
    </location>
</feature>
<feature type="compositionally biased region" description="Low complexity" evidence="3">
    <location>
        <begin position="42"/>
        <end position="54"/>
    </location>
</feature>
<feature type="compositionally biased region" description="Low complexity" evidence="3">
    <location>
        <begin position="407"/>
        <end position="420"/>
    </location>
</feature>
<dbReference type="SMART" id="SM00398">
    <property type="entry name" value="HMG"/>
    <property type="match status" value="3"/>
</dbReference>
<dbReference type="AlphaFoldDB" id="A0A9N9DRA8"/>
<dbReference type="Gene3D" id="1.10.30.10">
    <property type="entry name" value="High mobility group box domain"/>
    <property type="match status" value="3"/>
</dbReference>
<dbReference type="OrthoDB" id="1919336at2759"/>
<keyword evidence="1 2" id="KW-0238">DNA-binding</keyword>
<evidence type="ECO:0000256" key="1">
    <source>
        <dbReference type="ARBA" id="ARBA00023125"/>
    </source>
</evidence>
<feature type="DNA-binding region" description="HMG box" evidence="2">
    <location>
        <begin position="324"/>
        <end position="392"/>
    </location>
</feature>
<evidence type="ECO:0000256" key="2">
    <source>
        <dbReference type="PROSITE-ProRule" id="PRU00267"/>
    </source>
</evidence>
<sequence length="674" mass="76289">RQALVNDTSNLSSFAVDVDTSSDLDTEALMENSMVTSSSLASNTPSTQTSISQNNQQTYLSNSINSRYSQSQQHQAQAQTQHHQIQRQQQPRRYNPPVSSPNTSISSITDSTVGHSSVTPVNINKRSSVDTSNVQASSSPNAIKSSPRITKPVTQKSSIQSGVPNQQNMPNQQLHPQQTQIQQQQQQQTQIHQHNQLQHQQQQLHHPQPMHLSQQQSQQSQQMQQMQHSQSMQQHHSQQQQQQQPPQQPSEPQIQQQIQQPTQHQTPPKPMGRSVLPGGGVNQQQPSSFPQTNVPAISNQQKHPKNAKASDIPSGLPPQKEHKPKRPMNAFIIFSSERRPELQKNDPNMQTAQVSKILGEEWKNMDSTRKEHYNERAKQLKEEFKQSNPDFVYTRRGAPNASKKRNSTSSTSSAKSPTTSIAVPPQATNVSMNQQPTTQPQRPAQPIGAPPPASTSRRDRKLKRPMNAFLIFNKEMRPKVLEMNPNMTVAEISKTIGENWRGMSEEERERYLQRARDLKNEFHETHPDFVYTRRSKAELAAAGHHSYSKKRSSSNRDDSDTDDEQRAQNPNHHHDGASSSSPVKDPRGRKKKRSRHPTAPKHPMSGFLFYALEMRPHIAEQNPGSTVGPISKIIAGHWKNLTPEQRKPWEKKASDDKARYAREMETYLQSQKDD</sequence>
<feature type="compositionally biased region" description="Low complexity" evidence="3">
    <location>
        <begin position="172"/>
        <end position="266"/>
    </location>
</feature>
<dbReference type="GO" id="GO:0005634">
    <property type="term" value="C:nucleus"/>
    <property type="evidence" value="ECO:0007669"/>
    <property type="project" value="UniProtKB-UniRule"/>
</dbReference>
<dbReference type="Pfam" id="PF00505">
    <property type="entry name" value="HMG_box"/>
    <property type="match status" value="3"/>
</dbReference>
<dbReference type="PANTHER" id="PTHR48112">
    <property type="entry name" value="HIGH MOBILITY GROUP PROTEIN DSP1"/>
    <property type="match status" value="1"/>
</dbReference>
<accession>A0A9N9DRA8</accession>
<feature type="compositionally biased region" description="Polar residues" evidence="3">
    <location>
        <begin position="282"/>
        <end position="301"/>
    </location>
</feature>
<feature type="region of interest" description="Disordered" evidence="3">
    <location>
        <begin position="35"/>
        <end position="54"/>
    </location>
</feature>
<dbReference type="GO" id="GO:0003677">
    <property type="term" value="F:DNA binding"/>
    <property type="evidence" value="ECO:0007669"/>
    <property type="project" value="UniProtKB-UniRule"/>
</dbReference>
<feature type="compositionally biased region" description="Low complexity" evidence="3">
    <location>
        <begin position="70"/>
        <end position="89"/>
    </location>
</feature>
<feature type="DNA-binding region" description="HMG box" evidence="2">
    <location>
        <begin position="600"/>
        <end position="668"/>
    </location>
</feature>
<dbReference type="PROSITE" id="PS50118">
    <property type="entry name" value="HMG_BOX_2"/>
    <property type="match status" value="3"/>
</dbReference>